<evidence type="ECO:0000313" key="3">
    <source>
        <dbReference type="Proteomes" id="UP000475862"/>
    </source>
</evidence>
<protein>
    <submittedName>
        <fullName evidence="2">Uncharacterized protein</fullName>
    </submittedName>
</protein>
<accession>A0A6G0TGI7</accession>
<evidence type="ECO:0000256" key="1">
    <source>
        <dbReference type="SAM" id="Phobius"/>
    </source>
</evidence>
<organism evidence="2 3">
    <name type="scientific">Aphis glycines</name>
    <name type="common">Soybean aphid</name>
    <dbReference type="NCBI Taxonomy" id="307491"/>
    <lineage>
        <taxon>Eukaryota</taxon>
        <taxon>Metazoa</taxon>
        <taxon>Ecdysozoa</taxon>
        <taxon>Arthropoda</taxon>
        <taxon>Hexapoda</taxon>
        <taxon>Insecta</taxon>
        <taxon>Pterygota</taxon>
        <taxon>Neoptera</taxon>
        <taxon>Paraneoptera</taxon>
        <taxon>Hemiptera</taxon>
        <taxon>Sternorrhyncha</taxon>
        <taxon>Aphidomorpha</taxon>
        <taxon>Aphidoidea</taxon>
        <taxon>Aphididae</taxon>
        <taxon>Aphidini</taxon>
        <taxon>Aphis</taxon>
        <taxon>Aphis</taxon>
    </lineage>
</organism>
<dbReference type="Proteomes" id="UP000475862">
    <property type="component" value="Unassembled WGS sequence"/>
</dbReference>
<reference evidence="2 3" key="1">
    <citation type="submission" date="2019-08" db="EMBL/GenBank/DDBJ databases">
        <title>The genome of the soybean aphid Biotype 1, its phylome, world population structure and adaptation to the North American continent.</title>
        <authorList>
            <person name="Giordano R."/>
            <person name="Donthu R.K."/>
            <person name="Hernandez A.G."/>
            <person name="Wright C.L."/>
            <person name="Zimin A.V."/>
        </authorList>
    </citation>
    <scope>NUCLEOTIDE SEQUENCE [LARGE SCALE GENOMIC DNA]</scope>
    <source>
        <tissue evidence="2">Whole aphids</tissue>
    </source>
</reference>
<keyword evidence="3" id="KW-1185">Reference proteome</keyword>
<gene>
    <name evidence="2" type="ORF">AGLY_009678</name>
</gene>
<proteinExistence type="predicted"/>
<keyword evidence="1" id="KW-0812">Transmembrane</keyword>
<name>A0A6G0TGI7_APHGL</name>
<dbReference type="EMBL" id="VYZN01000038">
    <property type="protein sequence ID" value="KAE9532597.1"/>
    <property type="molecule type" value="Genomic_DNA"/>
</dbReference>
<sequence length="255" mass="29850">MDIMCYAGKRRGVDSKAVLESSSVQKLKKRLSKHIAEWNLNTIYKLLSTDIEKQKMNEHLLLELNHTRIKNKMTRTRFSLKIDHPRNYPESVIEVLNLSSLENSEKSVQIFSFDLMICEVQYFFINLFIFTFVLNINVDETAFKTSETIFIFGNYYLTSENVCAQSLVLPKVFPSIKVDLDVSITIPQHMKRSRRLQGLDLYAIYIYMFFLRLLIIDFVSNVHESLHDETDDAQLIKKIKHNGVFKTLLDLKKLL</sequence>
<keyword evidence="1" id="KW-1133">Transmembrane helix</keyword>
<keyword evidence="1" id="KW-0472">Membrane</keyword>
<dbReference type="AlphaFoldDB" id="A0A6G0TGI7"/>
<comment type="caution">
    <text evidence="2">The sequence shown here is derived from an EMBL/GenBank/DDBJ whole genome shotgun (WGS) entry which is preliminary data.</text>
</comment>
<evidence type="ECO:0000313" key="2">
    <source>
        <dbReference type="EMBL" id="KAE9532597.1"/>
    </source>
</evidence>
<feature type="transmembrane region" description="Helical" evidence="1">
    <location>
        <begin position="199"/>
        <end position="219"/>
    </location>
</feature>